<feature type="coiled-coil region" evidence="1">
    <location>
        <begin position="187"/>
        <end position="214"/>
    </location>
</feature>
<dbReference type="AlphaFoldDB" id="A0A8S9HC94"/>
<protein>
    <submittedName>
        <fullName evidence="2">Uncharacterized protein</fullName>
    </submittedName>
</protein>
<dbReference type="EMBL" id="QGKW02001988">
    <property type="protein sequence ID" value="KAF2554287.1"/>
    <property type="molecule type" value="Genomic_DNA"/>
</dbReference>
<dbReference type="Proteomes" id="UP000712281">
    <property type="component" value="Unassembled WGS sequence"/>
</dbReference>
<gene>
    <name evidence="2" type="ORF">F2Q68_00034582</name>
</gene>
<feature type="coiled-coil region" evidence="1">
    <location>
        <begin position="27"/>
        <end position="54"/>
    </location>
</feature>
<evidence type="ECO:0000256" key="1">
    <source>
        <dbReference type="SAM" id="Coils"/>
    </source>
</evidence>
<dbReference type="InterPro" id="IPR021109">
    <property type="entry name" value="Peptidase_aspartic_dom_sf"/>
</dbReference>
<sequence>MADQSGEQYLSLPQHIDDVYFRLLNPVAALERQMDALKMKIDSLHETIQRQQDHITKGEDAIKSFVGGIIRNLEVQIGNAPVPVDFHVLDIKLNWISSLLLGRAFMATVGAVFDMQTNKLCLTLIDPNVYYDPIPSYYVSRPYSPAHSYIKDNIEELIYDIETWRYKMFDEFYRHIDDVYFRLLNPVAALERQMEALKMKIDSLHETIQRQQDHITKGEDAIKIFVGLDIHWIGVLMQVWKGLIYIGSESSCKSGRCAFQGLLILGPVSSLTVVILASGFDSSAQISGFRAVVLLAPCRGWTLDQNRCAFQGLLILGPVSSLTVVILASGFDSSAQISGFRAVVLLAPCRGWTLDQNRFSSSSP</sequence>
<accession>A0A8S9HC94</accession>
<reference evidence="2" key="1">
    <citation type="submission" date="2019-12" db="EMBL/GenBank/DDBJ databases">
        <title>Genome sequencing and annotation of Brassica cretica.</title>
        <authorList>
            <person name="Studholme D.J."/>
            <person name="Sarris P.F."/>
        </authorList>
    </citation>
    <scope>NUCLEOTIDE SEQUENCE</scope>
    <source>
        <strain evidence="2">PFS-001/15</strain>
        <tissue evidence="2">Leaf</tissue>
    </source>
</reference>
<proteinExistence type="predicted"/>
<keyword evidence="1" id="KW-0175">Coiled coil</keyword>
<dbReference type="Gene3D" id="2.40.70.10">
    <property type="entry name" value="Acid Proteases"/>
    <property type="match status" value="1"/>
</dbReference>
<evidence type="ECO:0000313" key="3">
    <source>
        <dbReference type="Proteomes" id="UP000712281"/>
    </source>
</evidence>
<evidence type="ECO:0000313" key="2">
    <source>
        <dbReference type="EMBL" id="KAF2554287.1"/>
    </source>
</evidence>
<comment type="caution">
    <text evidence="2">The sequence shown here is derived from an EMBL/GenBank/DDBJ whole genome shotgun (WGS) entry which is preliminary data.</text>
</comment>
<organism evidence="2 3">
    <name type="scientific">Brassica cretica</name>
    <name type="common">Mustard</name>
    <dbReference type="NCBI Taxonomy" id="69181"/>
    <lineage>
        <taxon>Eukaryota</taxon>
        <taxon>Viridiplantae</taxon>
        <taxon>Streptophyta</taxon>
        <taxon>Embryophyta</taxon>
        <taxon>Tracheophyta</taxon>
        <taxon>Spermatophyta</taxon>
        <taxon>Magnoliopsida</taxon>
        <taxon>eudicotyledons</taxon>
        <taxon>Gunneridae</taxon>
        <taxon>Pentapetalae</taxon>
        <taxon>rosids</taxon>
        <taxon>malvids</taxon>
        <taxon>Brassicales</taxon>
        <taxon>Brassicaceae</taxon>
        <taxon>Brassiceae</taxon>
        <taxon>Brassica</taxon>
    </lineage>
</organism>
<name>A0A8S9HC94_BRACR</name>